<comment type="pathway">
    <text evidence="3 18">Phospholipid metabolism; CDP-diacylglycerol biosynthesis; CDP-diacylglycerol from sn-glycerol 3-phosphate: step 3/3.</text>
</comment>
<evidence type="ECO:0000256" key="13">
    <source>
        <dbReference type="ARBA" id="ARBA00022989"/>
    </source>
</evidence>
<dbReference type="PANTHER" id="PTHR46382">
    <property type="entry name" value="PHOSPHATIDATE CYTIDYLYLTRANSFERASE"/>
    <property type="match status" value="1"/>
</dbReference>
<evidence type="ECO:0000256" key="7">
    <source>
        <dbReference type="ARBA" id="ARBA00019373"/>
    </source>
</evidence>
<evidence type="ECO:0000256" key="8">
    <source>
        <dbReference type="ARBA" id="ARBA00022475"/>
    </source>
</evidence>
<keyword evidence="10 18" id="KW-0808">Transferase</keyword>
<comment type="caution">
    <text evidence="20">The sequence shown here is derived from an EMBL/GenBank/DDBJ whole genome shotgun (WGS) entry which is preliminary data.</text>
</comment>
<dbReference type="OrthoDB" id="9799199at2"/>
<proteinExistence type="inferred from homology"/>
<name>A0A399R3W7_9PROT</name>
<evidence type="ECO:0000256" key="15">
    <source>
        <dbReference type="ARBA" id="ARBA00023136"/>
    </source>
</evidence>
<feature type="transmembrane region" description="Helical" evidence="19">
    <location>
        <begin position="136"/>
        <end position="154"/>
    </location>
</feature>
<keyword evidence="15 19" id="KW-0472">Membrane</keyword>
<feature type="transmembrane region" description="Helical" evidence="19">
    <location>
        <begin position="249"/>
        <end position="272"/>
    </location>
</feature>
<evidence type="ECO:0000256" key="18">
    <source>
        <dbReference type="RuleBase" id="RU003938"/>
    </source>
</evidence>
<evidence type="ECO:0000313" key="21">
    <source>
        <dbReference type="Proteomes" id="UP000265431"/>
    </source>
</evidence>
<evidence type="ECO:0000256" key="5">
    <source>
        <dbReference type="ARBA" id="ARBA00010185"/>
    </source>
</evidence>
<evidence type="ECO:0000256" key="12">
    <source>
        <dbReference type="ARBA" id="ARBA00022695"/>
    </source>
</evidence>
<evidence type="ECO:0000256" key="16">
    <source>
        <dbReference type="ARBA" id="ARBA00023209"/>
    </source>
</evidence>
<evidence type="ECO:0000256" key="6">
    <source>
        <dbReference type="ARBA" id="ARBA00012487"/>
    </source>
</evidence>
<keyword evidence="16" id="KW-0594">Phospholipid biosynthesis</keyword>
<keyword evidence="21" id="KW-1185">Reference proteome</keyword>
<comment type="similarity">
    <text evidence="5 18">Belongs to the CDS family.</text>
</comment>
<dbReference type="GO" id="GO:0004605">
    <property type="term" value="F:phosphatidate cytidylyltransferase activity"/>
    <property type="evidence" value="ECO:0007669"/>
    <property type="project" value="UniProtKB-EC"/>
</dbReference>
<dbReference type="GO" id="GO:0005886">
    <property type="term" value="C:plasma membrane"/>
    <property type="evidence" value="ECO:0007669"/>
    <property type="project" value="UniProtKB-SubCell"/>
</dbReference>
<dbReference type="Pfam" id="PF01148">
    <property type="entry name" value="CTP_transf_1"/>
    <property type="match status" value="1"/>
</dbReference>
<comment type="pathway">
    <text evidence="4">Lipid metabolism.</text>
</comment>
<feature type="transmembrane region" description="Helical" evidence="19">
    <location>
        <begin position="174"/>
        <end position="195"/>
    </location>
</feature>
<keyword evidence="11 18" id="KW-0812">Transmembrane</keyword>
<feature type="transmembrane region" description="Helical" evidence="19">
    <location>
        <begin position="86"/>
        <end position="102"/>
    </location>
</feature>
<evidence type="ECO:0000313" key="20">
    <source>
        <dbReference type="EMBL" id="RIJ26236.1"/>
    </source>
</evidence>
<evidence type="ECO:0000256" key="1">
    <source>
        <dbReference type="ARBA" id="ARBA00001698"/>
    </source>
</evidence>
<evidence type="ECO:0000256" key="9">
    <source>
        <dbReference type="ARBA" id="ARBA00022516"/>
    </source>
</evidence>
<keyword evidence="14" id="KW-0443">Lipid metabolism</keyword>
<evidence type="ECO:0000256" key="11">
    <source>
        <dbReference type="ARBA" id="ARBA00022692"/>
    </source>
</evidence>
<evidence type="ECO:0000256" key="10">
    <source>
        <dbReference type="ARBA" id="ARBA00022679"/>
    </source>
</evidence>
<keyword evidence="13 19" id="KW-1133">Transmembrane helix</keyword>
<protein>
    <recommendedName>
        <fullName evidence="7 18">Phosphatidate cytidylyltransferase</fullName>
        <ecNumber evidence="6 18">2.7.7.41</ecNumber>
    </recommendedName>
</protein>
<reference evidence="20 21" key="1">
    <citation type="submission" date="2018-08" db="EMBL/GenBank/DDBJ databases">
        <title>Henriciella mobilis sp. nov., isolated from seawater.</title>
        <authorList>
            <person name="Cheng H."/>
            <person name="Wu Y.-H."/>
            <person name="Xu X.-W."/>
            <person name="Guo L.-L."/>
        </authorList>
    </citation>
    <scope>NUCLEOTIDE SEQUENCE [LARGE SCALE GENOMIC DNA]</scope>
    <source>
        <strain evidence="20 21">CCUG66934</strain>
    </source>
</reference>
<comment type="subcellular location">
    <subcellularLocation>
        <location evidence="2">Cell membrane</location>
        <topology evidence="2">Multi-pass membrane protein</topology>
    </subcellularLocation>
</comment>
<evidence type="ECO:0000256" key="14">
    <source>
        <dbReference type="ARBA" id="ARBA00023098"/>
    </source>
</evidence>
<feature type="transmembrane region" description="Helical" evidence="19">
    <location>
        <begin position="62"/>
        <end position="79"/>
    </location>
</feature>
<dbReference type="EC" id="2.7.7.41" evidence="6 18"/>
<keyword evidence="9" id="KW-0444">Lipid biosynthesis</keyword>
<organism evidence="20 21">
    <name type="scientific">Henriciella barbarensis</name>
    <dbReference type="NCBI Taxonomy" id="86342"/>
    <lineage>
        <taxon>Bacteria</taxon>
        <taxon>Pseudomonadati</taxon>
        <taxon>Pseudomonadota</taxon>
        <taxon>Alphaproteobacteria</taxon>
        <taxon>Hyphomonadales</taxon>
        <taxon>Hyphomonadaceae</taxon>
        <taxon>Henriciella</taxon>
    </lineage>
</organism>
<keyword evidence="12 18" id="KW-0548">Nucleotidyltransferase</keyword>
<feature type="transmembrane region" description="Helical" evidence="19">
    <location>
        <begin position="108"/>
        <end position="127"/>
    </location>
</feature>
<evidence type="ECO:0000256" key="3">
    <source>
        <dbReference type="ARBA" id="ARBA00005119"/>
    </source>
</evidence>
<dbReference type="Proteomes" id="UP000265431">
    <property type="component" value="Unassembled WGS sequence"/>
</dbReference>
<dbReference type="InterPro" id="IPR000374">
    <property type="entry name" value="PC_trans"/>
</dbReference>
<evidence type="ECO:0000256" key="19">
    <source>
        <dbReference type="SAM" id="Phobius"/>
    </source>
</evidence>
<feature type="transmembrane region" description="Helical" evidence="19">
    <location>
        <begin position="200"/>
        <end position="216"/>
    </location>
</feature>
<dbReference type="RefSeq" id="WP_119378089.1">
    <property type="nucleotide sequence ID" value="NZ_QWGB01000003.1"/>
</dbReference>
<accession>A0A399R3W7</accession>
<evidence type="ECO:0000256" key="4">
    <source>
        <dbReference type="ARBA" id="ARBA00005189"/>
    </source>
</evidence>
<keyword evidence="17" id="KW-1208">Phospholipid metabolism</keyword>
<dbReference type="PANTHER" id="PTHR46382:SF1">
    <property type="entry name" value="PHOSPHATIDATE CYTIDYLYLTRANSFERASE"/>
    <property type="match status" value="1"/>
</dbReference>
<feature type="transmembrane region" description="Helical" evidence="19">
    <location>
        <begin position="21"/>
        <end position="50"/>
    </location>
</feature>
<comment type="catalytic activity">
    <reaction evidence="1 18">
        <text>a 1,2-diacyl-sn-glycero-3-phosphate + CTP + H(+) = a CDP-1,2-diacyl-sn-glycerol + diphosphate</text>
        <dbReference type="Rhea" id="RHEA:16229"/>
        <dbReference type="ChEBI" id="CHEBI:15378"/>
        <dbReference type="ChEBI" id="CHEBI:33019"/>
        <dbReference type="ChEBI" id="CHEBI:37563"/>
        <dbReference type="ChEBI" id="CHEBI:58332"/>
        <dbReference type="ChEBI" id="CHEBI:58608"/>
        <dbReference type="EC" id="2.7.7.41"/>
    </reaction>
</comment>
<dbReference type="EMBL" id="QWGB01000003">
    <property type="protein sequence ID" value="RIJ26236.1"/>
    <property type="molecule type" value="Genomic_DNA"/>
</dbReference>
<dbReference type="GO" id="GO:0016024">
    <property type="term" value="P:CDP-diacylglycerol biosynthetic process"/>
    <property type="evidence" value="ECO:0007669"/>
    <property type="project" value="UniProtKB-UniPathway"/>
</dbReference>
<dbReference type="UniPathway" id="UPA00557">
    <property type="reaction ID" value="UER00614"/>
</dbReference>
<evidence type="ECO:0000256" key="17">
    <source>
        <dbReference type="ARBA" id="ARBA00023264"/>
    </source>
</evidence>
<dbReference type="AlphaFoldDB" id="A0A399R3W7"/>
<gene>
    <name evidence="20" type="ORF">D1224_01055</name>
</gene>
<keyword evidence="8" id="KW-1003">Cell membrane</keyword>
<sequence>MVASRPGSHKSKELALRLVSALVLIPFALFVVATGGLVLAIACAIFAAVMGYEWARMTASPIMPATTVLAAICVFAAYFGDWSVSFIALLISAGLIFLIHPSRVNDRAVAAFGVFYSAGLPLGLFFLREGTWFGQAAALILMGTVWASDTGAYFAGRGFGGPPLAPKDSPSKTWSGAIGAMVCSGLCGLIAAGLLDASRISWLFAGFAISIVAQWGDLFESSLKRRYGVKDTSGFLPGHGGVMDRVDGLGMAAVFCASTLALVAPLHGLLGLQAS</sequence>
<evidence type="ECO:0000256" key="2">
    <source>
        <dbReference type="ARBA" id="ARBA00004651"/>
    </source>
</evidence>
<dbReference type="PROSITE" id="PS01315">
    <property type="entry name" value="CDS"/>
    <property type="match status" value="1"/>
</dbReference>